<sequence length="215" mass="23646">MGEAEVGGTGAPGDKGPGEAAPSPAEETVVWSPEVEVCLFHAMLGHKPVGVNRHFHMICIRDKFSQNIGRQVPSKVIWDHLSTMYDMQALHESEILPFPNPERNFVLPDEIIQEVREGKVVIEEEMKEEMKEDVDPHSGADDGEWKCLLEPSPPRASLRQSEVRKLRVRSEASLSDELSVGGPLRAMRKGPRPRLGASESHEEGAEAKAGGIGWA</sequence>
<evidence type="ECO:0000256" key="4">
    <source>
        <dbReference type="ARBA" id="ARBA00023015"/>
    </source>
</evidence>
<evidence type="ECO:0000256" key="3">
    <source>
        <dbReference type="ARBA" id="ARBA00022853"/>
    </source>
</evidence>
<feature type="region of interest" description="Disordered" evidence="7">
    <location>
        <begin position="168"/>
        <end position="215"/>
    </location>
</feature>
<dbReference type="PANTHER" id="PTHR13581:SF5">
    <property type="entry name" value="MRG_MORF4L-BINDING PROTEIN"/>
    <property type="match status" value="1"/>
</dbReference>
<gene>
    <name evidence="10" type="primary">Mrgbp</name>
    <name evidence="8" type="ORF">rCG_38412</name>
</gene>
<proteinExistence type="inferred from homology"/>
<evidence type="ECO:0000256" key="5">
    <source>
        <dbReference type="ARBA" id="ARBA00023163"/>
    </source>
</evidence>
<dbReference type="InterPro" id="IPR012423">
    <property type="entry name" value="Eaf7/MRGBP"/>
</dbReference>
<dbReference type="GO" id="GO:0005634">
    <property type="term" value="C:nucleus"/>
    <property type="evidence" value="ECO:0007669"/>
    <property type="project" value="UniProtKB-SubCell"/>
</dbReference>
<evidence type="ECO:0000256" key="1">
    <source>
        <dbReference type="ARBA" id="ARBA00004123"/>
    </source>
</evidence>
<accession>A6KM93</accession>
<dbReference type="CTD" id="55257"/>
<dbReference type="RefSeq" id="XP_063139961.1">
    <property type="nucleotide sequence ID" value="XM_063283891.1"/>
</dbReference>
<keyword evidence="3" id="KW-0156">Chromatin regulator</keyword>
<evidence type="ECO:0000313" key="9">
    <source>
        <dbReference type="Proteomes" id="UP000234681"/>
    </source>
</evidence>
<dbReference type="AGR" id="RGD:1308612"/>
<dbReference type="PANTHER" id="PTHR13581">
    <property type="entry name" value="MRG-BINDING PROTEIN"/>
    <property type="match status" value="1"/>
</dbReference>
<keyword evidence="6" id="KW-0539">Nucleus</keyword>
<evidence type="ECO:0000313" key="10">
    <source>
        <dbReference type="RGD" id="1308612"/>
    </source>
</evidence>
<evidence type="ECO:0000256" key="2">
    <source>
        <dbReference type="ARBA" id="ARBA00007117"/>
    </source>
</evidence>
<dbReference type="RGD" id="1308612">
    <property type="gene designation" value="Mrgbp"/>
</dbReference>
<reference evidence="9" key="1">
    <citation type="submission" date="2005-09" db="EMBL/GenBank/DDBJ databases">
        <authorList>
            <person name="Mural R.J."/>
            <person name="Li P.W."/>
            <person name="Adams M.D."/>
            <person name="Amanatides P.G."/>
            <person name="Baden-Tillson H."/>
            <person name="Barnstead M."/>
            <person name="Chin S.H."/>
            <person name="Dew I."/>
            <person name="Evans C.A."/>
            <person name="Ferriera S."/>
            <person name="Flanigan M."/>
            <person name="Fosler C."/>
            <person name="Glodek A."/>
            <person name="Gu Z."/>
            <person name="Holt R.A."/>
            <person name="Jennings D."/>
            <person name="Kraft C.L."/>
            <person name="Lu F."/>
            <person name="Nguyen T."/>
            <person name="Nusskern D.R."/>
            <person name="Pfannkoch C.M."/>
            <person name="Sitter C."/>
            <person name="Sutton G.G."/>
            <person name="Venter J.C."/>
            <person name="Wang Z."/>
            <person name="Woodage T."/>
            <person name="Zheng X.H."/>
            <person name="Zhong F."/>
        </authorList>
    </citation>
    <scope>NUCLEOTIDE SEQUENCE [LARGE SCALE GENOMIC DNA]</scope>
    <source>
        <strain>BN</strain>
        <strain evidence="9">Sprague-Dawley</strain>
    </source>
</reference>
<evidence type="ECO:0000256" key="7">
    <source>
        <dbReference type="SAM" id="MobiDB-lite"/>
    </source>
</evidence>
<protein>
    <submittedName>
        <fullName evidence="8">RCG38412, isoform CRA_f</fullName>
    </submittedName>
</protein>
<dbReference type="AlphaFoldDB" id="A6KM93"/>
<keyword evidence="5" id="KW-0804">Transcription</keyword>
<dbReference type="GO" id="GO:0006325">
    <property type="term" value="P:chromatin organization"/>
    <property type="evidence" value="ECO:0007669"/>
    <property type="project" value="UniProtKB-KW"/>
</dbReference>
<keyword evidence="4" id="KW-0805">Transcription regulation</keyword>
<name>A6KM93_RAT</name>
<comment type="subcellular location">
    <subcellularLocation>
        <location evidence="1">Nucleus</location>
    </subcellularLocation>
</comment>
<evidence type="ECO:0000256" key="6">
    <source>
        <dbReference type="ARBA" id="ARBA00023242"/>
    </source>
</evidence>
<feature type="region of interest" description="Disordered" evidence="7">
    <location>
        <begin position="1"/>
        <end position="27"/>
    </location>
</feature>
<feature type="compositionally biased region" description="Gly residues" evidence="7">
    <location>
        <begin position="1"/>
        <end position="15"/>
    </location>
</feature>
<comment type="similarity">
    <text evidence="2">Belongs to the EAF7 family.</text>
</comment>
<dbReference type="GeneID" id="311713"/>
<organism evidence="8 9">
    <name type="scientific">Rattus norvegicus</name>
    <name type="common">Rat</name>
    <dbReference type="NCBI Taxonomy" id="10116"/>
    <lineage>
        <taxon>Eukaryota</taxon>
        <taxon>Metazoa</taxon>
        <taxon>Chordata</taxon>
        <taxon>Craniata</taxon>
        <taxon>Vertebrata</taxon>
        <taxon>Euteleostomi</taxon>
        <taxon>Mammalia</taxon>
        <taxon>Eutheria</taxon>
        <taxon>Euarchontoglires</taxon>
        <taxon>Glires</taxon>
        <taxon>Rodentia</taxon>
        <taxon>Myomorpha</taxon>
        <taxon>Muroidea</taxon>
        <taxon>Muridae</taxon>
        <taxon>Murinae</taxon>
        <taxon>Rattus</taxon>
    </lineage>
</organism>
<dbReference type="Pfam" id="PF07904">
    <property type="entry name" value="Eaf7"/>
    <property type="match status" value="1"/>
</dbReference>
<dbReference type="GO" id="GO:0006355">
    <property type="term" value="P:regulation of DNA-templated transcription"/>
    <property type="evidence" value="ECO:0007669"/>
    <property type="project" value="InterPro"/>
</dbReference>
<dbReference type="GO" id="GO:0043189">
    <property type="term" value="C:H4/H2A histone acetyltransferase complex"/>
    <property type="evidence" value="ECO:0007669"/>
    <property type="project" value="InterPro"/>
</dbReference>
<dbReference type="Proteomes" id="UP000234681">
    <property type="component" value="Chromosome 3"/>
</dbReference>
<evidence type="ECO:0000313" key="8">
    <source>
        <dbReference type="EMBL" id="EDL88804.1"/>
    </source>
</evidence>
<dbReference type="EMBL" id="CH474066">
    <property type="protein sequence ID" value="EDL88804.1"/>
    <property type="molecule type" value="Genomic_DNA"/>
</dbReference>